<dbReference type="HOGENOM" id="CLU_772491_0_0_1"/>
<name>A0A0E0R811_ORYRU</name>
<feature type="compositionally biased region" description="Pro residues" evidence="1">
    <location>
        <begin position="168"/>
        <end position="184"/>
    </location>
</feature>
<feature type="compositionally biased region" description="Low complexity" evidence="1">
    <location>
        <begin position="199"/>
        <end position="212"/>
    </location>
</feature>
<evidence type="ECO:0000313" key="3">
    <source>
        <dbReference type="Proteomes" id="UP000008022"/>
    </source>
</evidence>
<dbReference type="EnsemblPlants" id="ORUFI11G13230.1">
    <property type="protein sequence ID" value="ORUFI11G13230.1"/>
    <property type="gene ID" value="ORUFI11G13230"/>
</dbReference>
<accession>A0A0E0R811</accession>
<organism evidence="2 3">
    <name type="scientific">Oryza rufipogon</name>
    <name type="common">Brownbeard rice</name>
    <name type="synonym">Asian wild rice</name>
    <dbReference type="NCBI Taxonomy" id="4529"/>
    <lineage>
        <taxon>Eukaryota</taxon>
        <taxon>Viridiplantae</taxon>
        <taxon>Streptophyta</taxon>
        <taxon>Embryophyta</taxon>
        <taxon>Tracheophyta</taxon>
        <taxon>Spermatophyta</taxon>
        <taxon>Magnoliopsida</taxon>
        <taxon>Liliopsida</taxon>
        <taxon>Poales</taxon>
        <taxon>Poaceae</taxon>
        <taxon>BOP clade</taxon>
        <taxon>Oryzoideae</taxon>
        <taxon>Oryzeae</taxon>
        <taxon>Oryzinae</taxon>
        <taxon>Oryza</taxon>
    </lineage>
</organism>
<feature type="region of interest" description="Disordered" evidence="1">
    <location>
        <begin position="41"/>
        <end position="112"/>
    </location>
</feature>
<dbReference type="AlphaFoldDB" id="A0A0E0R811"/>
<evidence type="ECO:0000313" key="2">
    <source>
        <dbReference type="EnsemblPlants" id="ORUFI11G13230.1"/>
    </source>
</evidence>
<dbReference type="Gramene" id="ORUFI11G13230.1">
    <property type="protein sequence ID" value="ORUFI11G13230.1"/>
    <property type="gene ID" value="ORUFI11G13230"/>
</dbReference>
<dbReference type="Proteomes" id="UP000008022">
    <property type="component" value="Unassembled WGS sequence"/>
</dbReference>
<feature type="region of interest" description="Disordered" evidence="1">
    <location>
        <begin position="161"/>
        <end position="212"/>
    </location>
</feature>
<proteinExistence type="predicted"/>
<feature type="region of interest" description="Disordered" evidence="1">
    <location>
        <begin position="333"/>
        <end position="359"/>
    </location>
</feature>
<evidence type="ECO:0000256" key="1">
    <source>
        <dbReference type="SAM" id="MobiDB-lite"/>
    </source>
</evidence>
<reference evidence="2" key="2">
    <citation type="submission" date="2015-06" db="UniProtKB">
        <authorList>
            <consortium name="EnsemblPlants"/>
        </authorList>
    </citation>
    <scope>IDENTIFICATION</scope>
</reference>
<feature type="compositionally biased region" description="Basic and acidic residues" evidence="1">
    <location>
        <begin position="52"/>
        <end position="62"/>
    </location>
</feature>
<reference evidence="3" key="1">
    <citation type="submission" date="2013-06" db="EMBL/GenBank/DDBJ databases">
        <authorList>
            <person name="Zhao Q."/>
        </authorList>
    </citation>
    <scope>NUCLEOTIDE SEQUENCE</scope>
    <source>
        <strain evidence="3">cv. W1943</strain>
    </source>
</reference>
<protein>
    <submittedName>
        <fullName evidence="2">Uncharacterized protein</fullName>
    </submittedName>
</protein>
<keyword evidence="3" id="KW-1185">Reference proteome</keyword>
<sequence length="359" mass="37336">MELSGQPCYGRGLAGLLWPVGPGVTSPPILGQIIRTNLDRPSVRKFSPPHDFTAEDSTREDSAPSPPAAAETARLSSSLTTPRVLAGATPHCRRSSASLPDPPRPSSSLFGPFSAAGTDIDLSPRPSFFFPTAAVVLLTGFSSAPLPALRRVLAGAASVSCFSHSDQPPEPPPEPTSAPSPLPEPNSTSASDGAGVVCPSARPTASPISSSISARRIPSRLCNHDSGLASSVYHAPPPPRSTPMDLLSVMQSQSMEGTDASCHHSPTTAAGEALVQQSGGQTKKVRTVNFQSRGLPFSCKDHCDTIMSVDSVLACLASEALDLEKKLPCKCEDDTGGSDEFEVTASGRLQRGSKNTKTS</sequence>